<reference evidence="3 4" key="1">
    <citation type="submission" date="2025-04" db="UniProtKB">
        <authorList>
            <consortium name="RefSeq"/>
        </authorList>
    </citation>
    <scope>IDENTIFICATION</scope>
</reference>
<dbReference type="RefSeq" id="XP_055871536.1">
    <property type="nucleotide sequence ID" value="XM_056015561.1"/>
</dbReference>
<dbReference type="PANTHER" id="PTHR34754:SF1">
    <property type="entry name" value="COILED-COIL DOMAIN-CONTAINING PROTEIN 60"/>
    <property type="match status" value="1"/>
</dbReference>
<feature type="region of interest" description="Disordered" evidence="1">
    <location>
        <begin position="355"/>
        <end position="415"/>
    </location>
</feature>
<feature type="compositionally biased region" description="Polar residues" evidence="1">
    <location>
        <begin position="387"/>
        <end position="401"/>
    </location>
</feature>
<dbReference type="RefSeq" id="XP_055871533.1">
    <property type="nucleotide sequence ID" value="XM_056015558.1"/>
</dbReference>
<dbReference type="AlphaFoldDB" id="A0A9W2Z987"/>
<dbReference type="Proteomes" id="UP001165740">
    <property type="component" value="Chromosome 17"/>
</dbReference>
<dbReference type="OrthoDB" id="10017343at2759"/>
<feature type="compositionally biased region" description="Low complexity" evidence="1">
    <location>
        <begin position="375"/>
        <end position="386"/>
    </location>
</feature>
<evidence type="ECO:0000313" key="6">
    <source>
        <dbReference type="RefSeq" id="XP_055871537.1"/>
    </source>
</evidence>
<name>A0A9W2Z987_BIOGL</name>
<feature type="compositionally biased region" description="Basic and acidic residues" evidence="1">
    <location>
        <begin position="481"/>
        <end position="501"/>
    </location>
</feature>
<evidence type="ECO:0000313" key="3">
    <source>
        <dbReference type="RefSeq" id="XP_055871533.1"/>
    </source>
</evidence>
<evidence type="ECO:0000313" key="4">
    <source>
        <dbReference type="RefSeq" id="XP_055871535.1"/>
    </source>
</evidence>
<protein>
    <submittedName>
        <fullName evidence="3 4">Coiled-coil domain-containing protein 60-like isoform X1</fullName>
    </submittedName>
</protein>
<accession>A0A9W2Z987</accession>
<dbReference type="OMA" id="RDIIHCK"/>
<feature type="compositionally biased region" description="Acidic residues" evidence="1">
    <location>
        <begin position="194"/>
        <end position="205"/>
    </location>
</feature>
<evidence type="ECO:0000313" key="2">
    <source>
        <dbReference type="Proteomes" id="UP001165740"/>
    </source>
</evidence>
<evidence type="ECO:0000256" key="1">
    <source>
        <dbReference type="SAM" id="MobiDB-lite"/>
    </source>
</evidence>
<feature type="region of interest" description="Disordered" evidence="1">
    <location>
        <begin position="181"/>
        <end position="208"/>
    </location>
</feature>
<organism evidence="2 7">
    <name type="scientific">Biomphalaria glabrata</name>
    <name type="common">Bloodfluke planorb</name>
    <name type="synonym">Freshwater snail</name>
    <dbReference type="NCBI Taxonomy" id="6526"/>
    <lineage>
        <taxon>Eukaryota</taxon>
        <taxon>Metazoa</taxon>
        <taxon>Spiralia</taxon>
        <taxon>Lophotrochozoa</taxon>
        <taxon>Mollusca</taxon>
        <taxon>Gastropoda</taxon>
        <taxon>Heterobranchia</taxon>
        <taxon>Euthyneura</taxon>
        <taxon>Panpulmonata</taxon>
        <taxon>Hygrophila</taxon>
        <taxon>Lymnaeoidea</taxon>
        <taxon>Planorbidae</taxon>
        <taxon>Biomphalaria</taxon>
    </lineage>
</organism>
<dbReference type="RefSeq" id="XP_055871537.1">
    <property type="nucleotide sequence ID" value="XM_056015562.1"/>
</dbReference>
<evidence type="ECO:0000313" key="7">
    <source>
        <dbReference type="RefSeq" id="XP_055871538.1"/>
    </source>
</evidence>
<dbReference type="RefSeq" id="XP_055871538.1">
    <property type="nucleotide sequence ID" value="XM_056015563.1"/>
</dbReference>
<dbReference type="PANTHER" id="PTHR34754">
    <property type="entry name" value="COILED-COIL DOMAIN-CONTAINING PROTEIN 60"/>
    <property type="match status" value="1"/>
</dbReference>
<evidence type="ECO:0000313" key="5">
    <source>
        <dbReference type="RefSeq" id="XP_055871536.1"/>
    </source>
</evidence>
<feature type="region of interest" description="Disordered" evidence="1">
    <location>
        <begin position="448"/>
        <end position="504"/>
    </location>
</feature>
<sequence length="775" mass="88382">MPSSDPRSYVKAVPLPIPSQKGIHIQARSDKVFNPCVPSREDVRKWNYDRRLQQMKDQGFYALNCIPYKGLGDPIYLDEKKMVLDSLGQLTGEETESSSSSNEEEEEICPAIPATQASLAAAKSYLSRTRKDLNTLNKELVKGRSMIRNVQLGHSLFYMIKQERLNKKAAKEEEMRRKIELARTALQPPKSSSSEDETDTEEDTDRENIDNYLGADILSLDHLDLNPDELNSVGRQSRSLVVSAKSVMSLRRKKKKKPLVPRPYTPMHTNLAEITAEKEEISCPAIFRQLCVLNWILDAMNNSEGNNMGPISTCWRLNELEIGGYKVPVKKIREDKKSDWEKFVTSSSRAKKESVSKYLRLSRPSQRHLTHPRMSIQSNLSPSSSSTQVNIMEQPTDNQGENIPAADSMSDVPETDEDEALYKTSVFKFLDEYYDSLRHQAELEEQKKRAFGTGEASTDQEQIIQSEPTKHKHRDGHHSKNKSEKHIPKQESESSKSRSLDKSINNAVILSKNSQTEQPMSEDNKAINRRSSLVERLHEEFKETREELAMHLHGALDQMERERYTKCQKKFSTLNTGSVSFHRAVEAMRKKGRQLSIRPEDIRRQSSFKGHWYSDLLNSLPYDLKDLWYYKIVLHKLSKHGLVILDDDEVGSLNRHSVLNFLKALQNLRTWEICHPDISAAIEFCREKIVDMTVKEYEDWFSKAFPQIRRPMTAPAVVSRGHVSAEGKKIELPKSAGSNNYRLGLGINSQANSFVSVANGSQGRVRMTQSAVLKT</sequence>
<dbReference type="InterPro" id="IPR031526">
    <property type="entry name" value="DUF4698"/>
</dbReference>
<dbReference type="GeneID" id="106072352"/>
<feature type="compositionally biased region" description="Polar residues" evidence="1">
    <location>
        <begin position="455"/>
        <end position="467"/>
    </location>
</feature>
<dbReference type="RefSeq" id="XP_055871535.1">
    <property type="nucleotide sequence ID" value="XM_056015560.1"/>
</dbReference>
<feature type="compositionally biased region" description="Basic residues" evidence="1">
    <location>
        <begin position="470"/>
        <end position="480"/>
    </location>
</feature>
<proteinExistence type="predicted"/>
<keyword evidence="2" id="KW-1185">Reference proteome</keyword>
<dbReference type="Pfam" id="PF15769">
    <property type="entry name" value="DUF4698"/>
    <property type="match status" value="1"/>
</dbReference>
<gene>
    <name evidence="3 4 5 6 7" type="primary">LOC106072352</name>
</gene>